<dbReference type="InterPro" id="IPR046373">
    <property type="entry name" value="Acyl-CoA_Oxase/DH_mid-dom_sf"/>
</dbReference>
<evidence type="ECO:0000256" key="1">
    <source>
        <dbReference type="ARBA" id="ARBA00022630"/>
    </source>
</evidence>
<feature type="binding site" evidence="4">
    <location>
        <position position="187"/>
    </location>
    <ligand>
        <name>FAD</name>
        <dbReference type="ChEBI" id="CHEBI:57692"/>
    </ligand>
</feature>
<keyword evidence="2 4" id="KW-0274">FAD</keyword>
<evidence type="ECO:0000313" key="7">
    <source>
        <dbReference type="EMBL" id="MVT26315.1"/>
    </source>
</evidence>
<dbReference type="PANTHER" id="PTHR36117">
    <property type="entry name" value="4-HYDROXYPHENYLACETATE 3-MONOOXYGENASE-RELATED"/>
    <property type="match status" value="1"/>
</dbReference>
<evidence type="ECO:0000259" key="6">
    <source>
        <dbReference type="Pfam" id="PF11794"/>
    </source>
</evidence>
<dbReference type="Pfam" id="PF03241">
    <property type="entry name" value="HpaB"/>
    <property type="match status" value="1"/>
</dbReference>
<dbReference type="PIRSF" id="PIRSF000331">
    <property type="entry name" value="HpaA_HpaB"/>
    <property type="match status" value="1"/>
</dbReference>
<evidence type="ECO:0000256" key="4">
    <source>
        <dbReference type="PIRSR" id="PIRSR000331-2"/>
    </source>
</evidence>
<evidence type="ECO:0000256" key="3">
    <source>
        <dbReference type="ARBA" id="ARBA00023002"/>
    </source>
</evidence>
<feature type="binding site" evidence="4">
    <location>
        <begin position="150"/>
        <end position="153"/>
    </location>
    <ligand>
        <name>FAD</name>
        <dbReference type="ChEBI" id="CHEBI:57692"/>
    </ligand>
</feature>
<dbReference type="PANTHER" id="PTHR36117:SF3">
    <property type="entry name" value="4-HYDROXYPHENYLACETATE 3-MONOOXYGENASE-RELATED"/>
    <property type="match status" value="1"/>
</dbReference>
<evidence type="ECO:0000259" key="5">
    <source>
        <dbReference type="Pfam" id="PF03241"/>
    </source>
</evidence>
<dbReference type="Gene3D" id="2.40.110.10">
    <property type="entry name" value="Butyryl-CoA Dehydrogenase, subunit A, domain 2"/>
    <property type="match status" value="1"/>
</dbReference>
<sequence>MRTGAEYLASLNDGRTVYLDGAVVENVAEHPAFAPVARTVAGLYDYAADPSNQMQYHAEEIGGPANLVYSIPRSPEQLAARGQAIARWAQQTKGWLGRSPDHLGATFAGFASNAGVFEVPGRGFDENVRSFYRHILKNSSYVSYAVIPPQYSRASTASSWGEDFIQVGVVRETEEGLIVRGSQMLATGGPLADELFVTCIKPLKPEDSAFAISFAVPIATEGLKLIARRPYAPAATSEFDYPLTSRYDEPDAFVVFDDVLVPWERVFVDRDVQRVREPFFRTPAHPLMNWQAQIRFAEKLRFIASVAHRIAEVNETDQSPGTVEKLGELAALVLSVESALCAAEYAAAPDEQGTYVPARRYIYGAMGLQGETYPRIIQILREIASGGVMQLPSSAADMISPTTSGDIDRYIRSRNTGSLDRIKLFRLAWDIIGSEFGGRHQQYEIFYAGSSALVKSAYTYRDFGYEALGEELDSFLSGYDLPETL</sequence>
<dbReference type="OrthoDB" id="9785230at2"/>
<dbReference type="InterPro" id="IPR024674">
    <property type="entry name" value="HpaB/PvcC/4-BUDH_N"/>
</dbReference>
<accession>A0A7K1UIK7</accession>
<dbReference type="SUPFAM" id="SSF47203">
    <property type="entry name" value="Acyl-CoA dehydrogenase C-terminal domain-like"/>
    <property type="match status" value="1"/>
</dbReference>
<dbReference type="Gene3D" id="1.20.140.10">
    <property type="entry name" value="Butyryl-CoA Dehydrogenase, subunit A, domain 3"/>
    <property type="match status" value="1"/>
</dbReference>
<keyword evidence="8" id="KW-1185">Reference proteome</keyword>
<dbReference type="InterPro" id="IPR009100">
    <property type="entry name" value="AcylCoA_DH/oxidase_NM_dom_sf"/>
</dbReference>
<reference evidence="7 8" key="1">
    <citation type="submission" date="2019-12" db="EMBL/GenBank/DDBJ databases">
        <title>Nesterenkonia muleiensis sp. nov., a novel actinobacterium isolated from sap of Populus euphratica.</title>
        <authorList>
            <person name="Wang R."/>
        </authorList>
    </citation>
    <scope>NUCLEOTIDE SEQUENCE [LARGE SCALE GENOMIC DNA]</scope>
    <source>
        <strain evidence="7 8">F10</strain>
    </source>
</reference>
<feature type="domain" description="HpaB/PvcC/4-BUDH N-terminal" evidence="6">
    <location>
        <begin position="3"/>
        <end position="268"/>
    </location>
</feature>
<dbReference type="InterPro" id="IPR036250">
    <property type="entry name" value="AcylCo_DH-like_C"/>
</dbReference>
<dbReference type="SUPFAM" id="SSF56645">
    <property type="entry name" value="Acyl-CoA dehydrogenase NM domain-like"/>
    <property type="match status" value="1"/>
</dbReference>
<dbReference type="GO" id="GO:0016627">
    <property type="term" value="F:oxidoreductase activity, acting on the CH-CH group of donors"/>
    <property type="evidence" value="ECO:0007669"/>
    <property type="project" value="InterPro"/>
</dbReference>
<evidence type="ECO:0000313" key="8">
    <source>
        <dbReference type="Proteomes" id="UP000460157"/>
    </source>
</evidence>
<dbReference type="InterPro" id="IPR004925">
    <property type="entry name" value="HpaB/PvcC/4-BUDH"/>
</dbReference>
<dbReference type="Proteomes" id="UP000460157">
    <property type="component" value="Unassembled WGS sequence"/>
</dbReference>
<feature type="domain" description="HpaB/PvcC/4-BUDH C-terminal" evidence="5">
    <location>
        <begin position="279"/>
        <end position="459"/>
    </location>
</feature>
<organism evidence="7 8">
    <name type="scientific">Nesterenkonia alkaliphila</name>
    <dbReference type="NCBI Taxonomy" id="1463631"/>
    <lineage>
        <taxon>Bacteria</taxon>
        <taxon>Bacillati</taxon>
        <taxon>Actinomycetota</taxon>
        <taxon>Actinomycetes</taxon>
        <taxon>Micrococcales</taxon>
        <taxon>Micrococcaceae</taxon>
        <taxon>Nesterenkonia</taxon>
    </lineage>
</organism>
<name>A0A7K1UIK7_9MICC</name>
<keyword evidence="1" id="KW-0285">Flavoprotein</keyword>
<comment type="caution">
    <text evidence="7">The sequence shown here is derived from an EMBL/GenBank/DDBJ whole genome shotgun (WGS) entry which is preliminary data.</text>
</comment>
<protein>
    <submittedName>
        <fullName evidence="7">4-hydroxyphenylacetate 3-hydroxylase</fullName>
    </submittedName>
</protein>
<proteinExistence type="predicted"/>
<dbReference type="Pfam" id="PF11794">
    <property type="entry name" value="HpaB_N"/>
    <property type="match status" value="1"/>
</dbReference>
<gene>
    <name evidence="7" type="ORF">GNZ21_08090</name>
</gene>
<dbReference type="EMBL" id="WRPM01000059">
    <property type="protein sequence ID" value="MVT26315.1"/>
    <property type="molecule type" value="Genomic_DNA"/>
</dbReference>
<evidence type="ECO:0000256" key="2">
    <source>
        <dbReference type="ARBA" id="ARBA00022827"/>
    </source>
</evidence>
<keyword evidence="3" id="KW-0560">Oxidoreductase</keyword>
<dbReference type="InterPro" id="IPR024719">
    <property type="entry name" value="HpaB/PvcC/4-BUDH_C"/>
</dbReference>
<dbReference type="RefSeq" id="WP_157323148.1">
    <property type="nucleotide sequence ID" value="NZ_BMFX01000011.1"/>
</dbReference>
<dbReference type="AlphaFoldDB" id="A0A7K1UIK7"/>
<dbReference type="Gene3D" id="1.10.3140.10">
    <property type="entry name" value="4-hydroxybutyryl-coa dehydratase, domain 1"/>
    <property type="match status" value="1"/>
</dbReference>